<dbReference type="Gene3D" id="2.60.120.10">
    <property type="entry name" value="Jelly Rolls"/>
    <property type="match status" value="1"/>
</dbReference>
<sequence length="292" mass="32721">MKNQIKSEFAPGRAAPVKRSEYFYYEVSPNDRPGMAIVCGGYELCAADYEVKRNSYPYHVVEYIVRGRGTLEINGTVHPLSAGTIAVFSPGQSHHYLCDPSDPLEHIFLALTGEDAAGLFELSTFNSLGAIQSSDPQGSFELFMKIMETGLEKPPLSQELCCCYLKCVLLEQASANQMPRENGSPAVNSFFRAKNYIDRNFSELKGVGAVAESVGLNIRYLSRLFKRYINLTPSEYIMRLKLNRGGKLLLSTELPVKRIAEMVGFDDPYHFSRNFKNHHGLSPAKYRTAHIE</sequence>
<dbReference type="InterPro" id="IPR003313">
    <property type="entry name" value="AraC-bd"/>
</dbReference>
<evidence type="ECO:0000256" key="2">
    <source>
        <dbReference type="ARBA" id="ARBA00023125"/>
    </source>
</evidence>
<proteinExistence type="predicted"/>
<dbReference type="EMBL" id="CP019646">
    <property type="protein sequence ID" value="AQQ70883.1"/>
    <property type="molecule type" value="Genomic_DNA"/>
</dbReference>
<gene>
    <name evidence="5" type="primary">araC_4</name>
    <name evidence="5" type="ORF">SMSP2_01245</name>
</gene>
<dbReference type="PROSITE" id="PS01124">
    <property type="entry name" value="HTH_ARAC_FAMILY_2"/>
    <property type="match status" value="1"/>
</dbReference>
<dbReference type="STRING" id="1851148.SMSP2_01245"/>
<evidence type="ECO:0000259" key="4">
    <source>
        <dbReference type="PROSITE" id="PS01124"/>
    </source>
</evidence>
<name>A0A1Q2MDU9_9BACT</name>
<dbReference type="InterPro" id="IPR009057">
    <property type="entry name" value="Homeodomain-like_sf"/>
</dbReference>
<keyword evidence="6" id="KW-1185">Reference proteome</keyword>
<dbReference type="InterPro" id="IPR018060">
    <property type="entry name" value="HTH_AraC"/>
</dbReference>
<protein>
    <submittedName>
        <fullName evidence="5">Arabinose operon regulatory protein</fullName>
    </submittedName>
</protein>
<dbReference type="Proteomes" id="UP000188181">
    <property type="component" value="Chromosome"/>
</dbReference>
<accession>A0A1Q2MDU9</accession>
<organism evidence="5 6">
    <name type="scientific">Limihaloglobus sulfuriphilus</name>
    <dbReference type="NCBI Taxonomy" id="1851148"/>
    <lineage>
        <taxon>Bacteria</taxon>
        <taxon>Pseudomonadati</taxon>
        <taxon>Planctomycetota</taxon>
        <taxon>Phycisphaerae</taxon>
        <taxon>Sedimentisphaerales</taxon>
        <taxon>Sedimentisphaeraceae</taxon>
        <taxon>Limihaloglobus</taxon>
    </lineage>
</organism>
<dbReference type="RefSeq" id="WP_146683116.1">
    <property type="nucleotide sequence ID" value="NZ_CP019646.1"/>
</dbReference>
<evidence type="ECO:0000256" key="1">
    <source>
        <dbReference type="ARBA" id="ARBA00023015"/>
    </source>
</evidence>
<dbReference type="PANTHER" id="PTHR43280">
    <property type="entry name" value="ARAC-FAMILY TRANSCRIPTIONAL REGULATOR"/>
    <property type="match status" value="1"/>
</dbReference>
<dbReference type="KEGG" id="pbas:SMSP2_01245"/>
<dbReference type="InterPro" id="IPR020449">
    <property type="entry name" value="Tscrpt_reg_AraC-type_HTH"/>
</dbReference>
<dbReference type="Pfam" id="PF12833">
    <property type="entry name" value="HTH_18"/>
    <property type="match status" value="1"/>
</dbReference>
<dbReference type="InterPro" id="IPR037923">
    <property type="entry name" value="HTH-like"/>
</dbReference>
<dbReference type="InterPro" id="IPR014710">
    <property type="entry name" value="RmlC-like_jellyroll"/>
</dbReference>
<dbReference type="Gene3D" id="1.10.10.60">
    <property type="entry name" value="Homeodomain-like"/>
    <property type="match status" value="2"/>
</dbReference>
<keyword evidence="3" id="KW-0804">Transcription</keyword>
<evidence type="ECO:0000256" key="3">
    <source>
        <dbReference type="ARBA" id="ARBA00023163"/>
    </source>
</evidence>
<dbReference type="AlphaFoldDB" id="A0A1Q2MDU9"/>
<evidence type="ECO:0000313" key="6">
    <source>
        <dbReference type="Proteomes" id="UP000188181"/>
    </source>
</evidence>
<dbReference type="SMART" id="SM00342">
    <property type="entry name" value="HTH_ARAC"/>
    <property type="match status" value="1"/>
</dbReference>
<keyword evidence="1" id="KW-0805">Transcription regulation</keyword>
<dbReference type="GO" id="GO:0043565">
    <property type="term" value="F:sequence-specific DNA binding"/>
    <property type="evidence" value="ECO:0007669"/>
    <property type="project" value="InterPro"/>
</dbReference>
<dbReference type="PRINTS" id="PR00032">
    <property type="entry name" value="HTHARAC"/>
</dbReference>
<keyword evidence="2" id="KW-0238">DNA-binding</keyword>
<dbReference type="Pfam" id="PF02311">
    <property type="entry name" value="AraC_binding"/>
    <property type="match status" value="1"/>
</dbReference>
<dbReference type="OrthoDB" id="9807321at2"/>
<dbReference type="GO" id="GO:0003700">
    <property type="term" value="F:DNA-binding transcription factor activity"/>
    <property type="evidence" value="ECO:0007669"/>
    <property type="project" value="InterPro"/>
</dbReference>
<dbReference type="SUPFAM" id="SSF51215">
    <property type="entry name" value="Regulatory protein AraC"/>
    <property type="match status" value="1"/>
</dbReference>
<feature type="domain" description="HTH araC/xylS-type" evidence="4">
    <location>
        <begin position="191"/>
        <end position="289"/>
    </location>
</feature>
<evidence type="ECO:0000313" key="5">
    <source>
        <dbReference type="EMBL" id="AQQ70883.1"/>
    </source>
</evidence>
<dbReference type="SUPFAM" id="SSF46689">
    <property type="entry name" value="Homeodomain-like"/>
    <property type="match status" value="2"/>
</dbReference>
<dbReference type="PANTHER" id="PTHR43280:SF31">
    <property type="entry name" value="TRANSCRIPTIONAL REGULATORY PROTEIN"/>
    <property type="match status" value="1"/>
</dbReference>
<reference evidence="6" key="1">
    <citation type="submission" date="2017-02" db="EMBL/GenBank/DDBJ databases">
        <title>Comparative genomics and description of representatives of a novel lineage of planctomycetes thriving in anoxic sediments.</title>
        <authorList>
            <person name="Spring S."/>
            <person name="Bunk B."/>
            <person name="Sproer C."/>
        </authorList>
    </citation>
    <scope>NUCLEOTIDE SEQUENCE [LARGE SCALE GENOMIC DNA]</scope>
    <source>
        <strain evidence="6">SM-Chi-D1</strain>
    </source>
</reference>